<name>A0A3R7SHT4_PENVA</name>
<organism evidence="2 3">
    <name type="scientific">Penaeus vannamei</name>
    <name type="common">Whiteleg shrimp</name>
    <name type="synonym">Litopenaeus vannamei</name>
    <dbReference type="NCBI Taxonomy" id="6689"/>
    <lineage>
        <taxon>Eukaryota</taxon>
        <taxon>Metazoa</taxon>
        <taxon>Ecdysozoa</taxon>
        <taxon>Arthropoda</taxon>
        <taxon>Crustacea</taxon>
        <taxon>Multicrustacea</taxon>
        <taxon>Malacostraca</taxon>
        <taxon>Eumalacostraca</taxon>
        <taxon>Eucarida</taxon>
        <taxon>Decapoda</taxon>
        <taxon>Dendrobranchiata</taxon>
        <taxon>Penaeoidea</taxon>
        <taxon>Penaeidae</taxon>
        <taxon>Penaeus</taxon>
    </lineage>
</organism>
<feature type="region of interest" description="Disordered" evidence="1">
    <location>
        <begin position="279"/>
        <end position="311"/>
    </location>
</feature>
<evidence type="ECO:0000256" key="1">
    <source>
        <dbReference type="SAM" id="MobiDB-lite"/>
    </source>
</evidence>
<proteinExistence type="predicted"/>
<dbReference type="Proteomes" id="UP000283509">
    <property type="component" value="Unassembled WGS sequence"/>
</dbReference>
<keyword evidence="3" id="KW-1185">Reference proteome</keyword>
<evidence type="ECO:0000313" key="2">
    <source>
        <dbReference type="EMBL" id="ROT61833.1"/>
    </source>
</evidence>
<evidence type="ECO:0000313" key="3">
    <source>
        <dbReference type="Proteomes" id="UP000283509"/>
    </source>
</evidence>
<reference evidence="2 3" key="1">
    <citation type="submission" date="2018-04" db="EMBL/GenBank/DDBJ databases">
        <authorList>
            <person name="Zhang X."/>
            <person name="Yuan J."/>
            <person name="Li F."/>
            <person name="Xiang J."/>
        </authorList>
    </citation>
    <scope>NUCLEOTIDE SEQUENCE [LARGE SCALE GENOMIC DNA]</scope>
    <source>
        <tissue evidence="2">Muscle</tissue>
    </source>
</reference>
<protein>
    <submittedName>
        <fullName evidence="2">Uncharacterized protein</fullName>
    </submittedName>
</protein>
<sequence>MLPSGPSTRMCTSRLMWSGTRTCSGRNLRFAMSSSSATAARAFSLRPVTRIWAPGLFRSGSWMSPVPLGDMTDSESALADGLADPPGLDADRNRPLQLLSATPLLDEFFFTAAPLCYLELYGGHVFFGCAQRPLDHQGPFRVLAGVGADLNLELLDLGGVASAFSYGDADVFGKDLHREDHALLEHVLLDELLNSLMAPRTLADRPDTTMGDSLSLGTLTRTSVLFPDVTDAGALADGLAVVRCAMSGEALSELRTVLRCRELFEHQRMVLSLPIKAQRIPKDRRPSTVSSAKSRGPARSSGVAAGPQGPVAANAGVHVRHEVAGVGHEHHAEILRGLASLLEESPAVLLNYIHGQANASVSLLGEGLAGWFFHNRLRSVRHGFSDSESEKLGNLGGKVCVISSV</sequence>
<reference evidence="2 3" key="2">
    <citation type="submission" date="2019-01" db="EMBL/GenBank/DDBJ databases">
        <title>The decoding of complex shrimp genome reveals the adaptation for benthos swimmer, frequently molting mechanism and breeding impact on genome.</title>
        <authorList>
            <person name="Sun Y."/>
            <person name="Gao Y."/>
            <person name="Yu Y."/>
        </authorList>
    </citation>
    <scope>NUCLEOTIDE SEQUENCE [LARGE SCALE GENOMIC DNA]</scope>
    <source>
        <tissue evidence="2">Muscle</tissue>
    </source>
</reference>
<accession>A0A3R7SHT4</accession>
<comment type="caution">
    <text evidence="2">The sequence shown here is derived from an EMBL/GenBank/DDBJ whole genome shotgun (WGS) entry which is preliminary data.</text>
</comment>
<gene>
    <name evidence="2" type="ORF">C7M84_020354</name>
</gene>
<dbReference type="EMBL" id="QCYY01003980">
    <property type="protein sequence ID" value="ROT61833.1"/>
    <property type="molecule type" value="Genomic_DNA"/>
</dbReference>
<dbReference type="AlphaFoldDB" id="A0A3R7SHT4"/>
<feature type="compositionally biased region" description="Low complexity" evidence="1">
    <location>
        <begin position="302"/>
        <end position="311"/>
    </location>
</feature>